<keyword evidence="1" id="KW-0472">Membrane</keyword>
<gene>
    <name evidence="2" type="ORF">SAMN05216529_102312</name>
</gene>
<feature type="transmembrane region" description="Helical" evidence="1">
    <location>
        <begin position="32"/>
        <end position="50"/>
    </location>
</feature>
<name>A0A316A2Q9_9FIRM</name>
<sequence length="57" mass="6551">MIYCISEQPIQGGSLPELHGRREAVYMDISDAISLMLTFGIFLIALFTYIDRNNKRK</sequence>
<reference evidence="3" key="1">
    <citation type="submission" date="2017-07" db="EMBL/GenBank/DDBJ databases">
        <authorList>
            <person name="Varghese N."/>
            <person name="Submissions S."/>
        </authorList>
    </citation>
    <scope>NUCLEOTIDE SEQUENCE [LARGE SCALE GENOMIC DNA]</scope>
    <source>
        <strain evidence="3">NLAE-zl-C134</strain>
    </source>
</reference>
<dbReference type="Pfam" id="PF16935">
    <property type="entry name" value="Hol_Tox"/>
    <property type="match status" value="1"/>
</dbReference>
<evidence type="ECO:0008006" key="4">
    <source>
        <dbReference type="Google" id="ProtNLM"/>
    </source>
</evidence>
<evidence type="ECO:0000256" key="1">
    <source>
        <dbReference type="SAM" id="Phobius"/>
    </source>
</evidence>
<dbReference type="InterPro" id="IPR031616">
    <property type="entry name" value="BsrE-like"/>
</dbReference>
<proteinExistence type="predicted"/>
<dbReference type="Proteomes" id="UP000254051">
    <property type="component" value="Unassembled WGS sequence"/>
</dbReference>
<evidence type="ECO:0000313" key="3">
    <source>
        <dbReference type="Proteomes" id="UP000254051"/>
    </source>
</evidence>
<keyword evidence="1" id="KW-1133">Transmembrane helix</keyword>
<organism evidence="2 3">
    <name type="scientific">Faecalicatena contorta</name>
    <dbReference type="NCBI Taxonomy" id="39482"/>
    <lineage>
        <taxon>Bacteria</taxon>
        <taxon>Bacillati</taxon>
        <taxon>Bacillota</taxon>
        <taxon>Clostridia</taxon>
        <taxon>Lachnospirales</taxon>
        <taxon>Lachnospiraceae</taxon>
        <taxon>Faecalicatena</taxon>
    </lineage>
</organism>
<dbReference type="AlphaFoldDB" id="A0A316A2Q9"/>
<dbReference type="EMBL" id="UHJJ01000002">
    <property type="protein sequence ID" value="SUQ13094.1"/>
    <property type="molecule type" value="Genomic_DNA"/>
</dbReference>
<keyword evidence="3" id="KW-1185">Reference proteome</keyword>
<keyword evidence="1" id="KW-0812">Transmembrane</keyword>
<dbReference type="RefSeq" id="WP_330405731.1">
    <property type="nucleotide sequence ID" value="NZ_QGDS01000002.1"/>
</dbReference>
<evidence type="ECO:0000313" key="2">
    <source>
        <dbReference type="EMBL" id="SUQ13094.1"/>
    </source>
</evidence>
<protein>
    <recommendedName>
        <fullName evidence="4">Holin-like toxin</fullName>
    </recommendedName>
</protein>
<accession>A0A316A2Q9</accession>